<keyword evidence="8" id="KW-0863">Zinc-finger</keyword>
<feature type="compositionally biased region" description="Acidic residues" evidence="13">
    <location>
        <begin position="285"/>
        <end position="306"/>
    </location>
</feature>
<comment type="catalytic activity">
    <reaction evidence="1">
        <text>S-ubiquitinyl-[E2 ubiquitin-conjugating enzyme]-L-cysteine + [acceptor protein]-L-lysine = [E2 ubiquitin-conjugating enzyme]-L-cysteine + N(6)-ubiquitinyl-[acceptor protein]-L-lysine.</text>
        <dbReference type="EC" id="2.3.2.27"/>
    </reaction>
</comment>
<keyword evidence="12 14" id="KW-0472">Membrane</keyword>
<feature type="transmembrane region" description="Helical" evidence="14">
    <location>
        <begin position="994"/>
        <end position="1022"/>
    </location>
</feature>
<evidence type="ECO:0000256" key="9">
    <source>
        <dbReference type="ARBA" id="ARBA00022786"/>
    </source>
</evidence>
<evidence type="ECO:0000256" key="4">
    <source>
        <dbReference type="ARBA" id="ARBA00012483"/>
    </source>
</evidence>
<feature type="region of interest" description="Disordered" evidence="13">
    <location>
        <begin position="322"/>
        <end position="355"/>
    </location>
</feature>
<evidence type="ECO:0000256" key="2">
    <source>
        <dbReference type="ARBA" id="ARBA00004141"/>
    </source>
</evidence>
<evidence type="ECO:0000256" key="12">
    <source>
        <dbReference type="ARBA" id="ARBA00023136"/>
    </source>
</evidence>
<feature type="transmembrane region" description="Helical" evidence="14">
    <location>
        <begin position="165"/>
        <end position="184"/>
    </location>
</feature>
<dbReference type="AlphaFoldDB" id="A0A168PE91"/>
<evidence type="ECO:0000256" key="14">
    <source>
        <dbReference type="SAM" id="Phobius"/>
    </source>
</evidence>
<dbReference type="VEuPathDB" id="FungiDB:MUCCIDRAFT_104540"/>
<dbReference type="Pfam" id="PF12906">
    <property type="entry name" value="RINGv"/>
    <property type="match status" value="1"/>
</dbReference>
<dbReference type="GO" id="GO:0036503">
    <property type="term" value="P:ERAD pathway"/>
    <property type="evidence" value="ECO:0007669"/>
    <property type="project" value="TreeGrafter"/>
</dbReference>
<feature type="transmembrane region" description="Helical" evidence="14">
    <location>
        <begin position="539"/>
        <end position="562"/>
    </location>
</feature>
<evidence type="ECO:0000313" key="16">
    <source>
        <dbReference type="EMBL" id="OAD07605.1"/>
    </source>
</evidence>
<feature type="transmembrane region" description="Helical" evidence="14">
    <location>
        <begin position="908"/>
        <end position="933"/>
    </location>
</feature>
<name>A0A168PE91_MUCCL</name>
<feature type="transmembrane region" description="Helical" evidence="14">
    <location>
        <begin position="96"/>
        <end position="116"/>
    </location>
</feature>
<feature type="transmembrane region" description="Helical" evidence="14">
    <location>
        <begin position="740"/>
        <end position="763"/>
    </location>
</feature>
<feature type="transmembrane region" description="Helical" evidence="14">
    <location>
        <begin position="1089"/>
        <end position="1110"/>
    </location>
</feature>
<comment type="subcellular location">
    <subcellularLocation>
        <location evidence="2">Membrane</location>
        <topology evidence="2">Multi-pass membrane protein</topology>
    </subcellularLocation>
</comment>
<dbReference type="InterPro" id="IPR056521">
    <property type="entry name" value="MARCHF6-like_C"/>
</dbReference>
<dbReference type="FunFam" id="3.30.40.10:FF:000287">
    <property type="entry name" value="RING finger membrane protein"/>
    <property type="match status" value="1"/>
</dbReference>
<dbReference type="PANTHER" id="PTHR13145:SF0">
    <property type="entry name" value="E3 UBIQUITIN-PROTEIN LIGASE MARCHF6"/>
    <property type="match status" value="1"/>
</dbReference>
<keyword evidence="5" id="KW-0808">Transferase</keyword>
<dbReference type="InterPro" id="IPR013083">
    <property type="entry name" value="Znf_RING/FYVE/PHD"/>
</dbReference>
<evidence type="ECO:0000256" key="11">
    <source>
        <dbReference type="ARBA" id="ARBA00022989"/>
    </source>
</evidence>
<dbReference type="EMBL" id="AMYB01000001">
    <property type="protein sequence ID" value="OAD07605.1"/>
    <property type="molecule type" value="Genomic_DNA"/>
</dbReference>
<feature type="transmembrane region" description="Helical" evidence="14">
    <location>
        <begin position="644"/>
        <end position="664"/>
    </location>
</feature>
<dbReference type="PANTHER" id="PTHR13145">
    <property type="entry name" value="SSM4 PROTEIN"/>
    <property type="match status" value="1"/>
</dbReference>
<keyword evidence="11 14" id="KW-1133">Transmembrane helix</keyword>
<reference evidence="16 17" key="1">
    <citation type="submission" date="2015-06" db="EMBL/GenBank/DDBJ databases">
        <title>Expansion of signal transduction pathways in fungi by whole-genome duplication.</title>
        <authorList>
            <consortium name="DOE Joint Genome Institute"/>
            <person name="Corrochano L.M."/>
            <person name="Kuo A."/>
            <person name="Marcet-Houben M."/>
            <person name="Polaino S."/>
            <person name="Salamov A."/>
            <person name="Villalobos J.M."/>
            <person name="Alvarez M.I."/>
            <person name="Avalos J."/>
            <person name="Benito E.P."/>
            <person name="Benoit I."/>
            <person name="Burger G."/>
            <person name="Camino L.P."/>
            <person name="Canovas D."/>
            <person name="Cerda-Olmedo E."/>
            <person name="Cheng J.-F."/>
            <person name="Dominguez A."/>
            <person name="Elias M."/>
            <person name="Eslava A.P."/>
            <person name="Glaser F."/>
            <person name="Grimwood J."/>
            <person name="Gutierrez G."/>
            <person name="Heitman J."/>
            <person name="Henrissat B."/>
            <person name="Iturriaga E.A."/>
            <person name="Lang B.F."/>
            <person name="Lavin J.L."/>
            <person name="Lee S."/>
            <person name="Li W."/>
            <person name="Lindquist E."/>
            <person name="Lopez-Garcia S."/>
            <person name="Luque E.M."/>
            <person name="Marcos A.T."/>
            <person name="Martin J."/>
            <person name="Mccluskey K."/>
            <person name="Medina H.R."/>
            <person name="Miralles-Duran A."/>
            <person name="Miyazaki A."/>
            <person name="Munoz-Torres E."/>
            <person name="Oguiza J.A."/>
            <person name="Ohm R."/>
            <person name="Olmedo M."/>
            <person name="Orejas M."/>
            <person name="Ortiz-Castellanos L."/>
            <person name="Pisabarro A.G."/>
            <person name="Rodriguez-Romero J."/>
            <person name="Ruiz-Herrera J."/>
            <person name="Ruiz-Vazquez R."/>
            <person name="Sanz C."/>
            <person name="Schackwitz W."/>
            <person name="Schmutz J."/>
            <person name="Shahriari M."/>
            <person name="Shelest E."/>
            <person name="Silva-Franco F."/>
            <person name="Soanes D."/>
            <person name="Syed K."/>
            <person name="Tagua V.G."/>
            <person name="Talbot N.J."/>
            <person name="Thon M."/>
            <person name="De Vries R.P."/>
            <person name="Wiebenga A."/>
            <person name="Yadav J.S."/>
            <person name="Braun E.L."/>
            <person name="Baker S."/>
            <person name="Garre V."/>
            <person name="Horwitz B."/>
            <person name="Torres-Martinez S."/>
            <person name="Idnurm A."/>
            <person name="Herrera-Estrella A."/>
            <person name="Gabaldon T."/>
            <person name="Grigoriev I.V."/>
        </authorList>
    </citation>
    <scope>NUCLEOTIDE SEQUENCE [LARGE SCALE GENOMIC DNA]</scope>
    <source>
        <strain evidence="16 17">CBS 277.49</strain>
    </source>
</reference>
<sequence>MEEEEICRVCRGEGTVQEPLYHPCKCSGSIRFVHQECLMDWLSHSKKKYCELCNHYYKFTPIYKNDMPASIPKRIFIGHVKSVLCTVTKWTLRATLVAFIWLGVVPYFTVWIWRFYFWNTDTSNYLLSRFFFQPVVHNLTSTSTGSHTSREQEESVWKNIMYDCLTGWLISTVVTSVFIGGFLLREWVLQNVPAELHEMDDQARVEEEVAVAELLHEPEEVQPQEQQQQNAPTARRGRTNNARRPPLHQEPSDYENLEAMWLMDEAQASPPLHLRQDRAERDPFDLDQDSEDDDDGYFDESEEEDEPVHRERVREILDTIQREQQQQQANDPAVVDAHGIPDDGNVPENQDGAGGPEDIDGILEIIGMKGSIYMLFQNSGLMTLLMSLCLGAGVWVPYTMGVAFITIRPWEGVLLLTDLVRSLSDPILDGMYDLWADLYAQLDPATQWIPSWTPAVIKPIMLTAIHIGQSLTAFFSTGMSTASVPVASNDSSMLLMDPATVQSYTVSLWHDLISFWHYIQPFYQSSSAYFVQMPTGDTALDRAGCIVTGYLVLVVIGSLYLSRTRSMYARIGRTASRQIIRQLGILLKVAFFVFMELTVFPLGCGLLLDCVALSLFYKIGAGGHLLAIHKRMTFLKENVASSIFMHWVVGTGFMFLFTTMVTFCRDIVRPGVIWFIRDPNDPQFSPFKELVKRPVFAQLQKMAASALIYGFVIEFGVGGLVAAIGALFDGILPLKWSYRQPLTTIPVDLLVVMLVVPAMIDYFDPKQALEKTMARYARWLCHQLRLTSFLLGGRPINEEGYIYYKTWRAWIQRPELTNATLHRQDENNNNDADLTTFIRNGILVRAPKHDGVRYIPGRRMLVPVDPITLEALDPTERSLGHPAVEADSDQDQHTTIVYLPPQFRLCMAIFMSVMWISWSALLCCVFVGPIAVGRWLFGYMGLVAEPGSKIHDIYAYFIGGSVMILVGVLVKGIKSSVSNVSAAIDMSQHALKMIHWIFNFAVIGVSFGLVIPLILGLILQLYLIIPCQHWGSRAPVMDGFSIYTNGLVCLTLAHGIVSVLPNQTLAQSLNRLKANGIRRFDFSREMQQLIGPVIMNGLMAIVLPFSIALIQNCLDHDMTNRVRFLQMIYPAVFIGLVLYYFSNAFTKFGQRWSQSVREDYYLVGRVLHNNEDPAATTAVSGP</sequence>
<evidence type="ECO:0000256" key="1">
    <source>
        <dbReference type="ARBA" id="ARBA00000900"/>
    </source>
</evidence>
<evidence type="ECO:0000256" key="10">
    <source>
        <dbReference type="ARBA" id="ARBA00022833"/>
    </source>
</evidence>
<feature type="transmembrane region" description="Helical" evidence="14">
    <location>
        <begin position="1042"/>
        <end position="1061"/>
    </location>
</feature>
<dbReference type="Proteomes" id="UP000077051">
    <property type="component" value="Unassembled WGS sequence"/>
</dbReference>
<feature type="transmembrane region" description="Helical" evidence="14">
    <location>
        <begin position="583"/>
        <end position="608"/>
    </location>
</feature>
<keyword evidence="9" id="KW-0833">Ubl conjugation pathway</keyword>
<evidence type="ECO:0000259" key="15">
    <source>
        <dbReference type="PROSITE" id="PS51292"/>
    </source>
</evidence>
<dbReference type="GO" id="GO:0061630">
    <property type="term" value="F:ubiquitin protein ligase activity"/>
    <property type="evidence" value="ECO:0007669"/>
    <property type="project" value="UniProtKB-EC"/>
</dbReference>
<comment type="pathway">
    <text evidence="3">Protein modification; protein ubiquitination.</text>
</comment>
<organism evidence="16 17">
    <name type="scientific">Mucor lusitanicus CBS 277.49</name>
    <dbReference type="NCBI Taxonomy" id="747725"/>
    <lineage>
        <taxon>Eukaryota</taxon>
        <taxon>Fungi</taxon>
        <taxon>Fungi incertae sedis</taxon>
        <taxon>Mucoromycota</taxon>
        <taxon>Mucoromycotina</taxon>
        <taxon>Mucoromycetes</taxon>
        <taxon>Mucorales</taxon>
        <taxon>Mucorineae</taxon>
        <taxon>Mucoraceae</taxon>
        <taxon>Mucor</taxon>
    </lineage>
</organism>
<keyword evidence="17" id="KW-1185">Reference proteome</keyword>
<feature type="region of interest" description="Disordered" evidence="13">
    <location>
        <begin position="216"/>
        <end position="251"/>
    </location>
</feature>
<evidence type="ECO:0000313" key="17">
    <source>
        <dbReference type="Proteomes" id="UP000077051"/>
    </source>
</evidence>
<gene>
    <name evidence="16" type="ORF">MUCCIDRAFT_104540</name>
</gene>
<feature type="region of interest" description="Disordered" evidence="13">
    <location>
        <begin position="281"/>
        <end position="310"/>
    </location>
</feature>
<evidence type="ECO:0000256" key="3">
    <source>
        <dbReference type="ARBA" id="ARBA00004906"/>
    </source>
</evidence>
<accession>A0A168PE91</accession>
<dbReference type="STRING" id="747725.A0A168PE91"/>
<evidence type="ECO:0000256" key="7">
    <source>
        <dbReference type="ARBA" id="ARBA00022723"/>
    </source>
</evidence>
<keyword evidence="10" id="KW-0862">Zinc</keyword>
<feature type="compositionally biased region" description="Low complexity" evidence="13">
    <location>
        <begin position="221"/>
        <end position="244"/>
    </location>
</feature>
<feature type="transmembrane region" description="Helical" evidence="14">
    <location>
        <begin position="384"/>
        <end position="407"/>
    </location>
</feature>
<keyword evidence="6 14" id="KW-0812">Transmembrane</keyword>
<dbReference type="PROSITE" id="PS51292">
    <property type="entry name" value="ZF_RING_CH"/>
    <property type="match status" value="1"/>
</dbReference>
<protein>
    <recommendedName>
        <fullName evidence="4">RING-type E3 ubiquitin transferase</fullName>
        <ecNumber evidence="4">2.3.2.27</ecNumber>
    </recommendedName>
</protein>
<evidence type="ECO:0000256" key="6">
    <source>
        <dbReference type="ARBA" id="ARBA00022692"/>
    </source>
</evidence>
<evidence type="ECO:0000256" key="8">
    <source>
        <dbReference type="ARBA" id="ARBA00022771"/>
    </source>
</evidence>
<dbReference type="SUPFAM" id="SSF57850">
    <property type="entry name" value="RING/U-box"/>
    <property type="match status" value="1"/>
</dbReference>
<evidence type="ECO:0000256" key="5">
    <source>
        <dbReference type="ARBA" id="ARBA00022679"/>
    </source>
</evidence>
<dbReference type="GO" id="GO:0008270">
    <property type="term" value="F:zinc ion binding"/>
    <property type="evidence" value="ECO:0007669"/>
    <property type="project" value="UniProtKB-KW"/>
</dbReference>
<feature type="transmembrane region" description="Helical" evidence="14">
    <location>
        <begin position="953"/>
        <end position="973"/>
    </location>
</feature>
<dbReference type="Gene3D" id="3.30.40.10">
    <property type="entry name" value="Zinc/RING finger domain, C3HC4 (zinc finger)"/>
    <property type="match status" value="1"/>
</dbReference>
<comment type="caution">
    <text evidence="16">The sequence shown here is derived from an EMBL/GenBank/DDBJ whole genome shotgun (WGS) entry which is preliminary data.</text>
</comment>
<dbReference type="Pfam" id="PF23113">
    <property type="entry name" value="MARCHF6_C"/>
    <property type="match status" value="1"/>
</dbReference>
<feature type="transmembrane region" description="Helical" evidence="14">
    <location>
        <begin position="1122"/>
        <end position="1141"/>
    </location>
</feature>
<dbReference type="CDD" id="cd16702">
    <property type="entry name" value="RING_CH-C4HC3_MARCH6"/>
    <property type="match status" value="1"/>
</dbReference>
<keyword evidence="7" id="KW-0479">Metal-binding</keyword>
<dbReference type="GO" id="GO:0005789">
    <property type="term" value="C:endoplasmic reticulum membrane"/>
    <property type="evidence" value="ECO:0007669"/>
    <property type="project" value="TreeGrafter"/>
</dbReference>
<dbReference type="InterPro" id="IPR011016">
    <property type="entry name" value="Znf_RING-CH"/>
</dbReference>
<evidence type="ECO:0000256" key="13">
    <source>
        <dbReference type="SAM" id="MobiDB-lite"/>
    </source>
</evidence>
<feature type="transmembrane region" description="Helical" evidence="14">
    <location>
        <begin position="706"/>
        <end position="728"/>
    </location>
</feature>
<proteinExistence type="predicted"/>
<dbReference type="SMART" id="SM00744">
    <property type="entry name" value="RINGv"/>
    <property type="match status" value="1"/>
</dbReference>
<dbReference type="EC" id="2.3.2.27" evidence="4"/>
<dbReference type="OrthoDB" id="1108038at2759"/>
<feature type="domain" description="RING-CH-type" evidence="15">
    <location>
        <begin position="1"/>
        <end position="60"/>
    </location>
</feature>